<dbReference type="OrthoDB" id="2536347at2759"/>
<name>A0A0C2WGK7_AMAMK</name>
<keyword evidence="1" id="KW-0472">Membrane</keyword>
<dbReference type="AlphaFoldDB" id="A0A0C2WGK7"/>
<keyword evidence="1" id="KW-1133">Transmembrane helix</keyword>
<feature type="transmembrane region" description="Helical" evidence="1">
    <location>
        <begin position="17"/>
        <end position="40"/>
    </location>
</feature>
<evidence type="ECO:0000313" key="2">
    <source>
        <dbReference type="EMBL" id="KIL55243.1"/>
    </source>
</evidence>
<gene>
    <name evidence="2" type="ORF">M378DRAFT_134226</name>
</gene>
<feature type="non-terminal residue" evidence="2">
    <location>
        <position position="137"/>
    </location>
</feature>
<protein>
    <submittedName>
        <fullName evidence="2">Uncharacterized protein</fullName>
    </submittedName>
</protein>
<dbReference type="InParanoid" id="A0A0C2WGK7"/>
<feature type="transmembrane region" description="Helical" evidence="1">
    <location>
        <begin position="118"/>
        <end position="136"/>
    </location>
</feature>
<feature type="transmembrane region" description="Helical" evidence="1">
    <location>
        <begin position="52"/>
        <end position="73"/>
    </location>
</feature>
<reference evidence="2 3" key="1">
    <citation type="submission" date="2014-04" db="EMBL/GenBank/DDBJ databases">
        <title>Evolutionary Origins and Diversification of the Mycorrhizal Mutualists.</title>
        <authorList>
            <consortium name="DOE Joint Genome Institute"/>
            <consortium name="Mycorrhizal Genomics Consortium"/>
            <person name="Kohler A."/>
            <person name="Kuo A."/>
            <person name="Nagy L.G."/>
            <person name="Floudas D."/>
            <person name="Copeland A."/>
            <person name="Barry K.W."/>
            <person name="Cichocki N."/>
            <person name="Veneault-Fourrey C."/>
            <person name="LaButti K."/>
            <person name="Lindquist E.A."/>
            <person name="Lipzen A."/>
            <person name="Lundell T."/>
            <person name="Morin E."/>
            <person name="Murat C."/>
            <person name="Riley R."/>
            <person name="Ohm R."/>
            <person name="Sun H."/>
            <person name="Tunlid A."/>
            <person name="Henrissat B."/>
            <person name="Grigoriev I.V."/>
            <person name="Hibbett D.S."/>
            <person name="Martin F."/>
        </authorList>
    </citation>
    <scope>NUCLEOTIDE SEQUENCE [LARGE SCALE GENOMIC DNA]</scope>
    <source>
        <strain evidence="2 3">Koide BX008</strain>
    </source>
</reference>
<proteinExistence type="predicted"/>
<evidence type="ECO:0000313" key="3">
    <source>
        <dbReference type="Proteomes" id="UP000054549"/>
    </source>
</evidence>
<dbReference type="HOGENOM" id="CLU_1869959_0_0_1"/>
<keyword evidence="3" id="KW-1185">Reference proteome</keyword>
<keyword evidence="1" id="KW-0812">Transmembrane</keyword>
<dbReference type="Proteomes" id="UP000054549">
    <property type="component" value="Unassembled WGS sequence"/>
</dbReference>
<evidence type="ECO:0000256" key="1">
    <source>
        <dbReference type="SAM" id="Phobius"/>
    </source>
</evidence>
<feature type="transmembrane region" description="Helical" evidence="1">
    <location>
        <begin position="79"/>
        <end position="97"/>
    </location>
</feature>
<accession>A0A0C2WGK7</accession>
<organism evidence="2 3">
    <name type="scientific">Amanita muscaria (strain Koide BX008)</name>
    <dbReference type="NCBI Taxonomy" id="946122"/>
    <lineage>
        <taxon>Eukaryota</taxon>
        <taxon>Fungi</taxon>
        <taxon>Dikarya</taxon>
        <taxon>Basidiomycota</taxon>
        <taxon>Agaricomycotina</taxon>
        <taxon>Agaricomycetes</taxon>
        <taxon>Agaricomycetidae</taxon>
        <taxon>Agaricales</taxon>
        <taxon>Pluteineae</taxon>
        <taxon>Amanitaceae</taxon>
        <taxon>Amanita</taxon>
    </lineage>
</organism>
<sequence>MIIMTLSSAVLNDDSSLAITIVFVLYLAGGLVPLIAQFIYAHRIQILTQKKVIPHIIRVLTIIQFFVAMLSCVFSQGVLGWWCLFTGIIDIIIASLMTRSLLKDNILSPSTRLRIIRLVHLIIATGSLTTFFNFIAF</sequence>
<dbReference type="EMBL" id="KN818543">
    <property type="protein sequence ID" value="KIL55243.1"/>
    <property type="molecule type" value="Genomic_DNA"/>
</dbReference>